<feature type="region of interest" description="Disordered" evidence="1">
    <location>
        <begin position="375"/>
        <end position="443"/>
    </location>
</feature>
<protein>
    <submittedName>
        <fullName evidence="2">Uncharacterized protein</fullName>
    </submittedName>
</protein>
<keyword evidence="3" id="KW-1185">Reference proteome</keyword>
<evidence type="ECO:0000313" key="2">
    <source>
        <dbReference type="EMBL" id="VEN43179.1"/>
    </source>
</evidence>
<feature type="compositionally biased region" description="Basic residues" evidence="1">
    <location>
        <begin position="24"/>
        <end position="64"/>
    </location>
</feature>
<organism evidence="2 3">
    <name type="scientific">Callosobruchus maculatus</name>
    <name type="common">Southern cowpea weevil</name>
    <name type="synonym">Pulse bruchid</name>
    <dbReference type="NCBI Taxonomy" id="64391"/>
    <lineage>
        <taxon>Eukaryota</taxon>
        <taxon>Metazoa</taxon>
        <taxon>Ecdysozoa</taxon>
        <taxon>Arthropoda</taxon>
        <taxon>Hexapoda</taxon>
        <taxon>Insecta</taxon>
        <taxon>Pterygota</taxon>
        <taxon>Neoptera</taxon>
        <taxon>Endopterygota</taxon>
        <taxon>Coleoptera</taxon>
        <taxon>Polyphaga</taxon>
        <taxon>Cucujiformia</taxon>
        <taxon>Chrysomeloidea</taxon>
        <taxon>Chrysomelidae</taxon>
        <taxon>Bruchinae</taxon>
        <taxon>Bruchini</taxon>
        <taxon>Callosobruchus</taxon>
    </lineage>
</organism>
<gene>
    <name evidence="2" type="ORF">CALMAC_LOCUS6402</name>
</gene>
<feature type="compositionally biased region" description="Polar residues" evidence="1">
    <location>
        <begin position="389"/>
        <end position="414"/>
    </location>
</feature>
<evidence type="ECO:0000256" key="1">
    <source>
        <dbReference type="SAM" id="MobiDB-lite"/>
    </source>
</evidence>
<sequence length="443" mass="50519">MGSNNESSSSKSESNISKKDLLKMIHKLRKKVRKHRRHSPARQRSYSRSRSRSRQRSRSPHRPSKSRDRSLARDYRRRADKGSGSGKQQPQHSVDRYPSGPAYASDFDDRSLRETESKINTRDYSRRGDTDPRSSRNHSVDRYLSGPTYVSDFDDRSPRETESIINTATGEVGQQPTSASRNTSPVLDLNIQDDEFAVFLGEDPNNQNKSNFELHKALCTRWGHIMSHGLEKDQKQKLLESYPLPSNCTGMTAPLVNPEVTGVLSNPHIRRDEAHLGIQRQLNTGLSALGKGLNIILDDKENIPKEIKEQLLISLGDSGRIFSDLSFHISMMRRHLIMPSLNKTVQELVSHTLPLGFLFGNDIGEKIKEAKTIERAKKDLKPVNPPTQPSTSSSYRRTQMASNRQSLKTNQSSLNRKRPVRRGEVKPQRGSYPKKEHYHRRRQ</sequence>
<dbReference type="PANTHER" id="PTHR34239:SF2">
    <property type="entry name" value="TRANSPOSABLE ELEMENT P TRANSPOSASE_THAP9 CONSERVED DOMAIN-CONTAINING PROTEIN"/>
    <property type="match status" value="1"/>
</dbReference>
<dbReference type="PANTHER" id="PTHR34239">
    <property type="entry name" value="APPLE DOMAIN-CONTAINING PROTEIN"/>
    <property type="match status" value="1"/>
</dbReference>
<evidence type="ECO:0000313" key="3">
    <source>
        <dbReference type="Proteomes" id="UP000410492"/>
    </source>
</evidence>
<proteinExistence type="predicted"/>
<accession>A0A653C6H8</accession>
<feature type="compositionally biased region" description="Low complexity" evidence="1">
    <location>
        <begin position="1"/>
        <end position="15"/>
    </location>
</feature>
<feature type="compositionally biased region" description="Basic and acidic residues" evidence="1">
    <location>
        <begin position="107"/>
        <end position="141"/>
    </location>
</feature>
<dbReference type="OrthoDB" id="6783029at2759"/>
<feature type="region of interest" description="Disordered" evidence="1">
    <location>
        <begin position="1"/>
        <end position="159"/>
    </location>
</feature>
<name>A0A653C6H8_CALMS</name>
<reference evidence="2 3" key="1">
    <citation type="submission" date="2019-01" db="EMBL/GenBank/DDBJ databases">
        <authorList>
            <person name="Sayadi A."/>
        </authorList>
    </citation>
    <scope>NUCLEOTIDE SEQUENCE [LARGE SCALE GENOMIC DNA]</scope>
</reference>
<feature type="compositionally biased region" description="Basic and acidic residues" evidence="1">
    <location>
        <begin position="65"/>
        <end position="74"/>
    </location>
</feature>
<dbReference type="EMBL" id="CAACVG010007007">
    <property type="protein sequence ID" value="VEN43179.1"/>
    <property type="molecule type" value="Genomic_DNA"/>
</dbReference>
<dbReference type="AlphaFoldDB" id="A0A653C6H8"/>
<dbReference type="Proteomes" id="UP000410492">
    <property type="component" value="Unassembled WGS sequence"/>
</dbReference>